<sequence length="240" mass="27798">MNEHSGNKQPVELSAESPLRFACHAGLPCYTQCCRDVNIYLTPYDVLRLRRATKLSSRAFLDRYTRHFLAKVTHIPVVQLAMNPDTLYCPFVTEDGCRVYEDRPWACRMFPLDLAGPPGRYRLIRGNDRCLGLLEKDAWTAGRWLESQGVGPYMRMEEEFQAVMPAGFEPGQRLDAGLGKILFLAYDLDRFARMVGDRRFRSFYGVDDEVLNQLQEDDEALLRLAFRYIRSQMEELIRLV</sequence>
<evidence type="ECO:0000313" key="2">
    <source>
        <dbReference type="Proteomes" id="UP000298602"/>
    </source>
</evidence>
<dbReference type="PANTHER" id="PTHR35866">
    <property type="entry name" value="PUTATIVE-RELATED"/>
    <property type="match status" value="1"/>
</dbReference>
<dbReference type="RefSeq" id="WP_137424480.1">
    <property type="nucleotide sequence ID" value="NZ_CP040098.1"/>
</dbReference>
<dbReference type="Proteomes" id="UP000298602">
    <property type="component" value="Chromosome"/>
</dbReference>
<reference evidence="1 2" key="2">
    <citation type="submission" date="2019-05" db="EMBL/GenBank/DDBJ databases">
        <authorList>
            <person name="Suflita J.M."/>
            <person name="Marks C.R."/>
        </authorList>
    </citation>
    <scope>NUCLEOTIDE SEQUENCE [LARGE SCALE GENOMIC DNA]</scope>
    <source>
        <strain evidence="1 2">ALDC</strain>
    </source>
</reference>
<dbReference type="EMBL" id="CP040098">
    <property type="protein sequence ID" value="QCQ22363.1"/>
    <property type="molecule type" value="Genomic_DNA"/>
</dbReference>
<dbReference type="PANTHER" id="PTHR35866:SF1">
    <property type="entry name" value="YKGJ FAMILY CYSTEINE CLUSTER PROTEIN"/>
    <property type="match status" value="1"/>
</dbReference>
<dbReference type="KEGG" id="dax:FDQ92_09440"/>
<dbReference type="AlphaFoldDB" id="A0A4P8L3T2"/>
<gene>
    <name evidence="1" type="ORF">FDQ92_09440</name>
</gene>
<name>A0A4P8L3T2_9BACT</name>
<proteinExistence type="predicted"/>
<accession>A0A4P8L3T2</accession>
<dbReference type="OrthoDB" id="275146at2"/>
<keyword evidence="2" id="KW-1185">Reference proteome</keyword>
<evidence type="ECO:0000313" key="1">
    <source>
        <dbReference type="EMBL" id="QCQ22363.1"/>
    </source>
</evidence>
<reference evidence="1 2" key="1">
    <citation type="submission" date="2019-05" db="EMBL/GenBank/DDBJ databases">
        <title>The Complete Genome Sequence of the n-alkane-degrading Desulfoglaeba alkanexedens ALDC reveals multiple alkylsuccinate synthase gene clusters.</title>
        <authorList>
            <person name="Callaghan A.V."/>
            <person name="Davidova I.A."/>
            <person name="Duncan K.E."/>
            <person name="Morris B."/>
            <person name="McInerney M.J."/>
        </authorList>
    </citation>
    <scope>NUCLEOTIDE SEQUENCE [LARGE SCALE GENOMIC DNA]</scope>
    <source>
        <strain evidence="1 2">ALDC</strain>
    </source>
</reference>
<dbReference type="Pfam" id="PF03692">
    <property type="entry name" value="CxxCxxCC"/>
    <property type="match status" value="1"/>
</dbReference>
<organism evidence="1 2">
    <name type="scientific">Desulfoglaeba alkanexedens ALDC</name>
    <dbReference type="NCBI Taxonomy" id="980445"/>
    <lineage>
        <taxon>Bacteria</taxon>
        <taxon>Pseudomonadati</taxon>
        <taxon>Thermodesulfobacteriota</taxon>
        <taxon>Syntrophobacteria</taxon>
        <taxon>Syntrophobacterales</taxon>
        <taxon>Syntrophobacteraceae</taxon>
        <taxon>Desulfoglaeba</taxon>
    </lineage>
</organism>
<dbReference type="InterPro" id="IPR005358">
    <property type="entry name" value="Puta_zinc/iron-chelating_dom"/>
</dbReference>
<protein>
    <submittedName>
        <fullName evidence="1">YkgJ family cysteine cluster protein</fullName>
    </submittedName>
</protein>